<gene>
    <name evidence="4" type="ORF">EIG99_00190</name>
</gene>
<feature type="transmembrane region" description="Helical" evidence="3">
    <location>
        <begin position="56"/>
        <end position="76"/>
    </location>
</feature>
<dbReference type="Gene3D" id="1.10.1760.20">
    <property type="match status" value="1"/>
</dbReference>
<dbReference type="GO" id="GO:0015225">
    <property type="term" value="F:biotin transmembrane transporter activity"/>
    <property type="evidence" value="ECO:0007669"/>
    <property type="project" value="UniProtKB-UniRule"/>
</dbReference>
<dbReference type="RefSeq" id="WP_130135183.1">
    <property type="nucleotide sequence ID" value="NZ_RQTE01000002.1"/>
</dbReference>
<feature type="transmembrane region" description="Helical" evidence="3">
    <location>
        <begin position="111"/>
        <end position="131"/>
    </location>
</feature>
<sequence>MKTRELVLISLFTALTIISSMLHFTLGPIPFSLQIVVVFIVAHLFSVRVAFWSQALYVIMGLIGLPVFASGGGLFYVIKPTFGFLIGFVVAALVMSLLKQRLTNSNFINTFAVNMVGTVIIYIFGCVYFYFIMNFVANTPITVSQTFTSIVLLSAPGDIILGGVTAILILRLEKIMKGSGMYEGLRH</sequence>
<comment type="similarity">
    <text evidence="1 2">Belongs to the BioY family.</text>
</comment>
<dbReference type="PIRSF" id="PIRSF016661">
    <property type="entry name" value="BioY"/>
    <property type="match status" value="1"/>
</dbReference>
<proteinExistence type="inferred from homology"/>
<reference evidence="4 5" key="1">
    <citation type="submission" date="2018-11" db="EMBL/GenBank/DDBJ databases">
        <title>Genomic profiling of Staphylococcus species from a Poultry farm system in KwaZulu-Natal, South Africa.</title>
        <authorList>
            <person name="Amoako D.G."/>
            <person name="Somboro A.M."/>
            <person name="Abia A.L.K."/>
            <person name="Bester L.A."/>
            <person name="Essack S.Y."/>
        </authorList>
    </citation>
    <scope>NUCLEOTIDE SEQUENCE [LARGE SCALE GENOMIC DNA]</scope>
    <source>
        <strain evidence="4 5">SA11</strain>
    </source>
</reference>
<name>A0A4Q7CQF3_9STAP</name>
<dbReference type="PANTHER" id="PTHR34295:SF1">
    <property type="entry name" value="BIOTIN TRANSPORTER BIOY"/>
    <property type="match status" value="1"/>
</dbReference>
<dbReference type="GO" id="GO:0005886">
    <property type="term" value="C:plasma membrane"/>
    <property type="evidence" value="ECO:0007669"/>
    <property type="project" value="UniProtKB-SubCell"/>
</dbReference>
<feature type="transmembrane region" description="Helical" evidence="3">
    <location>
        <begin position="151"/>
        <end position="172"/>
    </location>
</feature>
<dbReference type="AlphaFoldDB" id="A0A4Q7CQF3"/>
<keyword evidence="2 3" id="KW-0472">Membrane</keyword>
<evidence type="ECO:0000256" key="2">
    <source>
        <dbReference type="PIRNR" id="PIRNR016661"/>
    </source>
</evidence>
<dbReference type="EMBL" id="RQTE01000002">
    <property type="protein sequence ID" value="RZI04965.1"/>
    <property type="molecule type" value="Genomic_DNA"/>
</dbReference>
<dbReference type="Pfam" id="PF02632">
    <property type="entry name" value="BioY"/>
    <property type="match status" value="1"/>
</dbReference>
<dbReference type="Proteomes" id="UP000293854">
    <property type="component" value="Unassembled WGS sequence"/>
</dbReference>
<comment type="subcellular location">
    <subcellularLocation>
        <location evidence="2">Cell membrane</location>
        <topology evidence="2">Multi-pass membrane protein</topology>
    </subcellularLocation>
</comment>
<feature type="transmembrane region" description="Helical" evidence="3">
    <location>
        <begin position="31"/>
        <end position="51"/>
    </location>
</feature>
<evidence type="ECO:0000256" key="1">
    <source>
        <dbReference type="ARBA" id="ARBA00010692"/>
    </source>
</evidence>
<evidence type="ECO:0000313" key="4">
    <source>
        <dbReference type="EMBL" id="RZI04965.1"/>
    </source>
</evidence>
<keyword evidence="2" id="KW-1003">Cell membrane</keyword>
<accession>A0A4Q7CQF3</accession>
<protein>
    <recommendedName>
        <fullName evidence="2">Biotin transporter</fullName>
    </recommendedName>
</protein>
<dbReference type="PANTHER" id="PTHR34295">
    <property type="entry name" value="BIOTIN TRANSPORTER BIOY"/>
    <property type="match status" value="1"/>
</dbReference>
<dbReference type="InterPro" id="IPR003784">
    <property type="entry name" value="BioY"/>
</dbReference>
<keyword evidence="3" id="KW-0812">Transmembrane</keyword>
<feature type="transmembrane region" description="Helical" evidence="3">
    <location>
        <begin position="7"/>
        <end position="25"/>
    </location>
</feature>
<feature type="transmembrane region" description="Helical" evidence="3">
    <location>
        <begin position="82"/>
        <end position="99"/>
    </location>
</feature>
<comment type="caution">
    <text evidence="4">The sequence shown here is derived from an EMBL/GenBank/DDBJ whole genome shotgun (WGS) entry which is preliminary data.</text>
</comment>
<keyword evidence="2" id="KW-0813">Transport</keyword>
<evidence type="ECO:0000256" key="3">
    <source>
        <dbReference type="SAM" id="Phobius"/>
    </source>
</evidence>
<evidence type="ECO:0000313" key="5">
    <source>
        <dbReference type="Proteomes" id="UP000293854"/>
    </source>
</evidence>
<organism evidence="4 5">
    <name type="scientific">Staphylococcus condimenti</name>
    <dbReference type="NCBI Taxonomy" id="70255"/>
    <lineage>
        <taxon>Bacteria</taxon>
        <taxon>Bacillati</taxon>
        <taxon>Bacillota</taxon>
        <taxon>Bacilli</taxon>
        <taxon>Bacillales</taxon>
        <taxon>Staphylococcaceae</taxon>
        <taxon>Staphylococcus</taxon>
    </lineage>
</organism>
<keyword evidence="3" id="KW-1133">Transmembrane helix</keyword>